<gene>
    <name evidence="1" type="ORF">ADK38_08740</name>
</gene>
<protein>
    <recommendedName>
        <fullName evidence="3">LuxR family transcriptional regulator</fullName>
    </recommendedName>
</protein>
<reference evidence="1 2" key="1">
    <citation type="submission" date="2015-07" db="EMBL/GenBank/DDBJ databases">
        <authorList>
            <person name="Ju K.-S."/>
            <person name="Doroghazi J.R."/>
            <person name="Metcalf W.W."/>
        </authorList>
    </citation>
    <scope>NUCLEOTIDE SEQUENCE [LARGE SCALE GENOMIC DNA]</scope>
    <source>
        <strain evidence="1 2">NRRL B-3589</strain>
    </source>
</reference>
<comment type="caution">
    <text evidence="1">The sequence shown here is derived from an EMBL/GenBank/DDBJ whole genome shotgun (WGS) entry which is preliminary data.</text>
</comment>
<proteinExistence type="predicted"/>
<dbReference type="Proteomes" id="UP000037020">
    <property type="component" value="Unassembled WGS sequence"/>
</dbReference>
<organism evidence="1 2">
    <name type="scientific">Streptomyces varsoviensis</name>
    <dbReference type="NCBI Taxonomy" id="67373"/>
    <lineage>
        <taxon>Bacteria</taxon>
        <taxon>Bacillati</taxon>
        <taxon>Actinomycetota</taxon>
        <taxon>Actinomycetes</taxon>
        <taxon>Kitasatosporales</taxon>
        <taxon>Streptomycetaceae</taxon>
        <taxon>Streptomyces</taxon>
    </lineage>
</organism>
<sequence>VELRTAGRDGGLALLSTIGETLADAADHMPFAMVVDGVDAVPPATVSALGLMLRVFRPAGLPVVLTSRPTASTECGGDLALAADTVLTLGPLARDDVRELLSRRLGRPVDPDLVTAVTRSLGPLGGNPGALLSVLAGVERDGALVELDGRVAVSEPAGGLRFAAEAEELSDLGWPGLPVPYGRVRSAAVLAHLVEAAELRLEDLYRAAEPGRPAGCDVAEAADQLLVQGVLSADHEGRLAFTVPALAAALRTLPVTREVRELRARMVR</sequence>
<feature type="non-terminal residue" evidence="1">
    <location>
        <position position="268"/>
    </location>
</feature>
<accession>A0ABR5JAL4</accession>
<dbReference type="EMBL" id="LGUT01000729">
    <property type="protein sequence ID" value="KOG90449.1"/>
    <property type="molecule type" value="Genomic_DNA"/>
</dbReference>
<name>A0ABR5JAL4_9ACTN</name>
<evidence type="ECO:0008006" key="3">
    <source>
        <dbReference type="Google" id="ProtNLM"/>
    </source>
</evidence>
<feature type="non-terminal residue" evidence="1">
    <location>
        <position position="1"/>
    </location>
</feature>
<keyword evidence="2" id="KW-1185">Reference proteome</keyword>
<evidence type="ECO:0000313" key="1">
    <source>
        <dbReference type="EMBL" id="KOG90449.1"/>
    </source>
</evidence>
<evidence type="ECO:0000313" key="2">
    <source>
        <dbReference type="Proteomes" id="UP000037020"/>
    </source>
</evidence>